<feature type="transmembrane region" description="Helical" evidence="1">
    <location>
        <begin position="118"/>
        <end position="140"/>
    </location>
</feature>
<dbReference type="RefSeq" id="WP_283534483.1">
    <property type="nucleotide sequence ID" value="NZ_CP123751.1"/>
</dbReference>
<gene>
    <name evidence="2" type="ORF">QFF56_05930</name>
</gene>
<dbReference type="AlphaFoldDB" id="A0AAJ6JZQ1"/>
<dbReference type="EMBL" id="CP123751">
    <property type="protein sequence ID" value="WHQ79503.1"/>
    <property type="molecule type" value="Genomic_DNA"/>
</dbReference>
<sequence>MTRVYDYFKLLFQMYKIFFKATLLISVVVVALTPLEALAPVLGVQAGQRLVDQLSAQQPYGYFFCLWTLATVLTQVLPVVGTNFQGMLTDKLTGFIKLSFCVTMIQAKVRSYWMRRRYLCIGVQAIANISVQLFKILVVLS</sequence>
<keyword evidence="1" id="KW-0812">Transmembrane</keyword>
<organism evidence="2 3">
    <name type="scientific">Ligilactobacillus animalis</name>
    <dbReference type="NCBI Taxonomy" id="1605"/>
    <lineage>
        <taxon>Bacteria</taxon>
        <taxon>Bacillati</taxon>
        <taxon>Bacillota</taxon>
        <taxon>Bacilli</taxon>
        <taxon>Lactobacillales</taxon>
        <taxon>Lactobacillaceae</taxon>
        <taxon>Ligilactobacillus</taxon>
    </lineage>
</organism>
<dbReference type="Proteomes" id="UP001238155">
    <property type="component" value="Chromosome"/>
</dbReference>
<name>A0AAJ6JZQ1_9LACO</name>
<feature type="transmembrane region" description="Helical" evidence="1">
    <location>
        <begin position="61"/>
        <end position="81"/>
    </location>
</feature>
<keyword evidence="1" id="KW-0472">Membrane</keyword>
<proteinExistence type="predicted"/>
<keyword evidence="1" id="KW-1133">Transmembrane helix</keyword>
<evidence type="ECO:0000313" key="2">
    <source>
        <dbReference type="EMBL" id="WHQ79503.1"/>
    </source>
</evidence>
<protein>
    <submittedName>
        <fullName evidence="2">Uncharacterized protein</fullName>
    </submittedName>
</protein>
<evidence type="ECO:0000256" key="1">
    <source>
        <dbReference type="SAM" id="Phobius"/>
    </source>
</evidence>
<evidence type="ECO:0000313" key="3">
    <source>
        <dbReference type="Proteomes" id="UP001238155"/>
    </source>
</evidence>
<reference evidence="2" key="1">
    <citation type="submission" date="2023-04" db="EMBL/GenBank/DDBJ databases">
        <title>Four porcine-derived lactic acid bacteria strains analyses and their evaluation as potential probiotics based on genomics.</title>
        <authorList>
            <person name="Niu D."/>
        </authorList>
    </citation>
    <scope>NUCLEOTIDE SEQUENCE</scope>
    <source>
        <strain evidence="2">ZSB1</strain>
    </source>
</reference>
<accession>A0AAJ6JZQ1</accession>